<dbReference type="RefSeq" id="WP_211649864.1">
    <property type="nucleotide sequence ID" value="NZ_JAFEVO010000001.1"/>
</dbReference>
<dbReference type="Gene3D" id="3.40.50.1010">
    <property type="entry name" value="5'-nuclease"/>
    <property type="match status" value="1"/>
</dbReference>
<dbReference type="InterPro" id="IPR002716">
    <property type="entry name" value="PIN_dom"/>
</dbReference>
<keyword evidence="1" id="KW-0540">Nuclease</keyword>
<name>A0ABS5M6R0_9MICO</name>
<dbReference type="InterPro" id="IPR029060">
    <property type="entry name" value="PIN-like_dom_sf"/>
</dbReference>
<organism evidence="6 7">
    <name type="scientific">Leucobacter manosquensis</name>
    <dbReference type="NCBI Taxonomy" id="2810611"/>
    <lineage>
        <taxon>Bacteria</taxon>
        <taxon>Bacillati</taxon>
        <taxon>Actinomycetota</taxon>
        <taxon>Actinomycetes</taxon>
        <taxon>Micrococcales</taxon>
        <taxon>Microbacteriaceae</taxon>
        <taxon>Leucobacter</taxon>
    </lineage>
</organism>
<evidence type="ECO:0000256" key="1">
    <source>
        <dbReference type="ARBA" id="ARBA00022722"/>
    </source>
</evidence>
<evidence type="ECO:0000256" key="4">
    <source>
        <dbReference type="ARBA" id="ARBA00022842"/>
    </source>
</evidence>
<accession>A0ABS5M6R0</accession>
<keyword evidence="4" id="KW-0460">Magnesium</keyword>
<keyword evidence="2" id="KW-0479">Metal-binding</keyword>
<evidence type="ECO:0000259" key="5">
    <source>
        <dbReference type="Pfam" id="PF01850"/>
    </source>
</evidence>
<sequence>MTARSEELDRSYWYLDTSVALRILLGHSQSAIDWYDNLADRRATFVSSRILELEMKRVLRRESIAVDGADEFLSELALLAVDNRLITEAAAIRPHIKSLDALHLASAQRIGAGNVTIVTHDANMTTVADSLGFDVVDPVN</sequence>
<feature type="domain" description="PIN" evidence="5">
    <location>
        <begin position="14"/>
        <end position="128"/>
    </location>
</feature>
<evidence type="ECO:0000313" key="7">
    <source>
        <dbReference type="Proteomes" id="UP000811492"/>
    </source>
</evidence>
<comment type="caution">
    <text evidence="6">The sequence shown here is derived from an EMBL/GenBank/DDBJ whole genome shotgun (WGS) entry which is preliminary data.</text>
</comment>
<evidence type="ECO:0000256" key="2">
    <source>
        <dbReference type="ARBA" id="ARBA00022723"/>
    </source>
</evidence>
<dbReference type="Pfam" id="PF01850">
    <property type="entry name" value="PIN"/>
    <property type="match status" value="1"/>
</dbReference>
<dbReference type="Proteomes" id="UP000811492">
    <property type="component" value="Unassembled WGS sequence"/>
</dbReference>
<protein>
    <submittedName>
        <fullName evidence="6">PIN domain-containing protein</fullName>
    </submittedName>
</protein>
<dbReference type="SUPFAM" id="SSF88723">
    <property type="entry name" value="PIN domain-like"/>
    <property type="match status" value="1"/>
</dbReference>
<evidence type="ECO:0000256" key="3">
    <source>
        <dbReference type="ARBA" id="ARBA00022801"/>
    </source>
</evidence>
<proteinExistence type="predicted"/>
<evidence type="ECO:0000313" key="6">
    <source>
        <dbReference type="EMBL" id="MBS3182892.1"/>
    </source>
</evidence>
<keyword evidence="7" id="KW-1185">Reference proteome</keyword>
<gene>
    <name evidence="6" type="ORF">JSQ98_11925</name>
</gene>
<reference evidence="6 7" key="1">
    <citation type="submission" date="2021-02" db="EMBL/GenBank/DDBJ databases">
        <title>Draft genome and description of Leucobacter sp nov strain Marseille-Q4368.</title>
        <authorList>
            <person name="Boxberger M."/>
            <person name="La Scola B."/>
        </authorList>
    </citation>
    <scope>NUCLEOTIDE SEQUENCE [LARGE SCALE GENOMIC DNA]</scope>
    <source>
        <strain evidence="6 7">Marseille-Q4368</strain>
    </source>
</reference>
<keyword evidence="3" id="KW-0378">Hydrolase</keyword>
<dbReference type="EMBL" id="JAFEVO010000001">
    <property type="protein sequence ID" value="MBS3182892.1"/>
    <property type="molecule type" value="Genomic_DNA"/>
</dbReference>